<dbReference type="InterPro" id="IPR034088">
    <property type="entry name" value="Pla_a_1-like"/>
</dbReference>
<dbReference type="NCBIfam" id="TIGR01614">
    <property type="entry name" value="PME_inhib"/>
    <property type="match status" value="1"/>
</dbReference>
<reference evidence="6 7" key="3">
    <citation type="journal article" date="2010" name="BMC Genomics">
        <title>Transcriptome sequencing and comparative analysis of cucumber flowers with different sex types.</title>
        <authorList>
            <person name="Guo S."/>
            <person name="Zheng Y."/>
            <person name="Joung J.G."/>
            <person name="Liu S."/>
            <person name="Zhang Z."/>
            <person name="Crasta O.R."/>
            <person name="Sobral B.W."/>
            <person name="Xu Y."/>
            <person name="Huang S."/>
            <person name="Fei Z."/>
        </authorList>
    </citation>
    <scope>NUCLEOTIDE SEQUENCE [LARGE SCALE GENOMIC DNA]</scope>
    <source>
        <strain evidence="7">cv. 9930</strain>
    </source>
</reference>
<keyword evidence="2" id="KW-1015">Disulfide bond</keyword>
<evidence type="ECO:0000256" key="3">
    <source>
        <dbReference type="ARBA" id="ARBA00038471"/>
    </source>
</evidence>
<reference evidence="6 7" key="1">
    <citation type="journal article" date="2009" name="Nat. Genet.">
        <title>The genome of the cucumber, Cucumis sativus L.</title>
        <authorList>
            <person name="Huang S."/>
            <person name="Li R."/>
            <person name="Zhang Z."/>
            <person name="Li L."/>
            <person name="Gu X."/>
            <person name="Fan W."/>
            <person name="Lucas W.J."/>
            <person name="Wang X."/>
            <person name="Xie B."/>
            <person name="Ni P."/>
            <person name="Ren Y."/>
            <person name="Zhu H."/>
            <person name="Li J."/>
            <person name="Lin K."/>
            <person name="Jin W."/>
            <person name="Fei Z."/>
            <person name="Li G."/>
            <person name="Staub J."/>
            <person name="Kilian A."/>
            <person name="van der Vossen E.A."/>
            <person name="Wu Y."/>
            <person name="Guo J."/>
            <person name="He J."/>
            <person name="Jia Z."/>
            <person name="Ren Y."/>
            <person name="Tian G."/>
            <person name="Lu Y."/>
            <person name="Ruan J."/>
            <person name="Qian W."/>
            <person name="Wang M."/>
            <person name="Huang Q."/>
            <person name="Li B."/>
            <person name="Xuan Z."/>
            <person name="Cao J."/>
            <person name="Asan"/>
            <person name="Wu Z."/>
            <person name="Zhang J."/>
            <person name="Cai Q."/>
            <person name="Bai Y."/>
            <person name="Zhao B."/>
            <person name="Han Y."/>
            <person name="Li Y."/>
            <person name="Li X."/>
            <person name="Wang S."/>
            <person name="Shi Q."/>
            <person name="Liu S."/>
            <person name="Cho W.K."/>
            <person name="Kim J.Y."/>
            <person name="Xu Y."/>
            <person name="Heller-Uszynska K."/>
            <person name="Miao H."/>
            <person name="Cheng Z."/>
            <person name="Zhang S."/>
            <person name="Wu J."/>
            <person name="Yang Y."/>
            <person name="Kang H."/>
            <person name="Li M."/>
            <person name="Liang H."/>
            <person name="Ren X."/>
            <person name="Shi Z."/>
            <person name="Wen M."/>
            <person name="Jian M."/>
            <person name="Yang H."/>
            <person name="Zhang G."/>
            <person name="Yang Z."/>
            <person name="Chen R."/>
            <person name="Liu S."/>
            <person name="Li J."/>
            <person name="Ma L."/>
            <person name="Liu H."/>
            <person name="Zhou Y."/>
            <person name="Zhao J."/>
            <person name="Fang X."/>
            <person name="Li G."/>
            <person name="Fang L."/>
            <person name="Li Y."/>
            <person name="Liu D."/>
            <person name="Zheng H."/>
            <person name="Zhang Y."/>
            <person name="Qin N."/>
            <person name="Li Z."/>
            <person name="Yang G."/>
            <person name="Yang S."/>
            <person name="Bolund L."/>
            <person name="Kristiansen K."/>
            <person name="Zheng H."/>
            <person name="Li S."/>
            <person name="Zhang X."/>
            <person name="Yang H."/>
            <person name="Wang J."/>
            <person name="Sun R."/>
            <person name="Zhang B."/>
            <person name="Jiang S."/>
            <person name="Wang J."/>
            <person name="Du Y."/>
            <person name="Li S."/>
        </authorList>
    </citation>
    <scope>NUCLEOTIDE SEQUENCE [LARGE SCALE GENOMIC DNA]</scope>
    <source>
        <strain evidence="7">cv. 9930</strain>
    </source>
</reference>
<dbReference type="OrthoDB" id="1915198at2759"/>
<dbReference type="FunFam" id="1.20.140.40:FF:000002">
    <property type="entry name" value="Putative invertase inhibitor"/>
    <property type="match status" value="1"/>
</dbReference>
<keyword evidence="1 4" id="KW-0732">Signal</keyword>
<evidence type="ECO:0000313" key="6">
    <source>
        <dbReference type="EMBL" id="KGN46294.1"/>
    </source>
</evidence>
<dbReference type="AlphaFoldDB" id="A0A0A0KBR8"/>
<proteinExistence type="inferred from homology"/>
<dbReference type="GO" id="GO:0009827">
    <property type="term" value="P:plant-type cell wall modification"/>
    <property type="evidence" value="ECO:0000318"/>
    <property type="project" value="GO_Central"/>
</dbReference>
<evidence type="ECO:0000313" key="7">
    <source>
        <dbReference type="Proteomes" id="UP000029981"/>
    </source>
</evidence>
<name>A0A0A0KBR8_CUCSA</name>
<dbReference type="InterPro" id="IPR006501">
    <property type="entry name" value="Pectinesterase_inhib_dom"/>
</dbReference>
<protein>
    <recommendedName>
        <fullName evidence="5">Pectinesterase inhibitor domain-containing protein</fullName>
    </recommendedName>
</protein>
<gene>
    <name evidence="6" type="ORF">Csa_6G080370</name>
</gene>
<feature type="domain" description="Pectinesterase inhibitor" evidence="5">
    <location>
        <begin position="31"/>
        <end position="188"/>
    </location>
</feature>
<dbReference type="Proteomes" id="UP000029981">
    <property type="component" value="Chromosome 6"/>
</dbReference>
<comment type="similarity">
    <text evidence="3">Belongs to the PMEI family.</text>
</comment>
<reference evidence="6 7" key="2">
    <citation type="journal article" date="2009" name="PLoS ONE">
        <title>An integrated genetic and cytogenetic map of the cucumber genome.</title>
        <authorList>
            <person name="Ren Y."/>
            <person name="Zhang Z."/>
            <person name="Liu J."/>
            <person name="Staub J.E."/>
            <person name="Han Y."/>
            <person name="Cheng Z."/>
            <person name="Li X."/>
            <person name="Lu J."/>
            <person name="Miao H."/>
            <person name="Kang H."/>
            <person name="Xie B."/>
            <person name="Gu X."/>
            <person name="Wang X."/>
            <person name="Du Y."/>
            <person name="Jin W."/>
            <person name="Huang S."/>
        </authorList>
    </citation>
    <scope>NUCLEOTIDE SEQUENCE [LARGE SCALE GENOMIC DNA]</scope>
    <source>
        <strain evidence="7">cv. 9930</strain>
    </source>
</reference>
<dbReference type="PANTHER" id="PTHR35357">
    <property type="entry name" value="OS02G0537100 PROTEIN"/>
    <property type="match status" value="1"/>
</dbReference>
<dbReference type="EMBL" id="CM002927">
    <property type="protein sequence ID" value="KGN46294.1"/>
    <property type="molecule type" value="Genomic_DNA"/>
</dbReference>
<dbReference type="CDD" id="cd15795">
    <property type="entry name" value="PMEI-Pla_a_1_like"/>
    <property type="match status" value="1"/>
</dbReference>
<dbReference type="OMA" id="SCLEACM"/>
<dbReference type="SUPFAM" id="SSF101148">
    <property type="entry name" value="Plant invertase/pectin methylesterase inhibitor"/>
    <property type="match status" value="1"/>
</dbReference>
<dbReference type="Pfam" id="PF04043">
    <property type="entry name" value="PMEI"/>
    <property type="match status" value="1"/>
</dbReference>
<evidence type="ECO:0000256" key="4">
    <source>
        <dbReference type="SAM" id="SignalP"/>
    </source>
</evidence>
<dbReference type="InterPro" id="IPR035513">
    <property type="entry name" value="Invertase/methylesterase_inhib"/>
</dbReference>
<dbReference type="Gramene" id="KGN46294">
    <property type="protein sequence ID" value="KGN46294"/>
    <property type="gene ID" value="Csa_6G080370"/>
</dbReference>
<dbReference type="GO" id="GO:0009505">
    <property type="term" value="C:plant-type cell wall"/>
    <property type="evidence" value="ECO:0000318"/>
    <property type="project" value="GO_Central"/>
</dbReference>
<evidence type="ECO:0000256" key="1">
    <source>
        <dbReference type="ARBA" id="ARBA00022729"/>
    </source>
</evidence>
<dbReference type="KEGG" id="csv:101212402"/>
<dbReference type="eggNOG" id="ENOG502RZK0">
    <property type="taxonomic scope" value="Eukaryota"/>
</dbReference>
<keyword evidence="7" id="KW-1185">Reference proteome</keyword>
<dbReference type="PANTHER" id="PTHR35357:SF17">
    <property type="entry name" value="PECTINESTERASE INHIBITOR 12"/>
    <property type="match status" value="1"/>
</dbReference>
<dbReference type="STRING" id="3659.A0A0A0KBR8"/>
<feature type="signal peptide" evidence="4">
    <location>
        <begin position="1"/>
        <end position="26"/>
    </location>
</feature>
<dbReference type="Gene3D" id="1.20.140.40">
    <property type="entry name" value="Invertase/pectin methylesterase inhibitor family protein"/>
    <property type="match status" value="1"/>
</dbReference>
<dbReference type="GO" id="GO:0004857">
    <property type="term" value="F:enzyme inhibitor activity"/>
    <property type="evidence" value="ECO:0000318"/>
    <property type="project" value="GO_Central"/>
</dbReference>
<evidence type="ECO:0000259" key="5">
    <source>
        <dbReference type="SMART" id="SM00856"/>
    </source>
</evidence>
<dbReference type="GO" id="GO:0005576">
    <property type="term" value="C:extracellular region"/>
    <property type="evidence" value="ECO:0007669"/>
    <property type="project" value="UniProtKB-ARBA"/>
</dbReference>
<dbReference type="SMART" id="SM00856">
    <property type="entry name" value="PMEI"/>
    <property type="match status" value="1"/>
</dbReference>
<organism evidence="6 7">
    <name type="scientific">Cucumis sativus</name>
    <name type="common">Cucumber</name>
    <dbReference type="NCBI Taxonomy" id="3659"/>
    <lineage>
        <taxon>Eukaryota</taxon>
        <taxon>Viridiplantae</taxon>
        <taxon>Streptophyta</taxon>
        <taxon>Embryophyta</taxon>
        <taxon>Tracheophyta</taxon>
        <taxon>Spermatophyta</taxon>
        <taxon>Magnoliopsida</taxon>
        <taxon>eudicotyledons</taxon>
        <taxon>Gunneridae</taxon>
        <taxon>Pentapetalae</taxon>
        <taxon>rosids</taxon>
        <taxon>fabids</taxon>
        <taxon>Cucurbitales</taxon>
        <taxon>Cucurbitaceae</taxon>
        <taxon>Benincaseae</taxon>
        <taxon>Cucumis</taxon>
    </lineage>
</organism>
<feature type="chain" id="PRO_5001965138" description="Pectinesterase inhibitor domain-containing protein" evidence="4">
    <location>
        <begin position="27"/>
        <end position="193"/>
    </location>
</feature>
<accession>A0A0A0KBR8</accession>
<reference evidence="6 7" key="4">
    <citation type="journal article" date="2011" name="BMC Genomics">
        <title>RNA-Seq improves annotation of protein-coding genes in the cucumber genome.</title>
        <authorList>
            <person name="Li Z."/>
            <person name="Zhang Z."/>
            <person name="Yan P."/>
            <person name="Huang S."/>
            <person name="Fei Z."/>
            <person name="Lin K."/>
        </authorList>
    </citation>
    <scope>NUCLEOTIDE SEQUENCE [LARGE SCALE GENOMIC DNA]</scope>
    <source>
        <strain evidence="7">cv. 9930</strain>
    </source>
</reference>
<sequence length="193" mass="21770">MSSLSHSILPCLFLFMFFSNFPITQSSNNNNTSSLIYKTCKASSEQDPNISFNFCVTSLKPAATKHRHGDTSLRRLGLITIYLIRHNMSNTRHHIKKYLHKNKGPRDPFVKLCLTDCLELYSDAIPTVKQARKDYKAGRYADANLKISSVMDDCSTCEEGFKEKDGVISPLTNRNHNAFELSAIALSIINMLC</sequence>
<evidence type="ECO:0000256" key="2">
    <source>
        <dbReference type="ARBA" id="ARBA00023157"/>
    </source>
</evidence>